<evidence type="ECO:0000256" key="2">
    <source>
        <dbReference type="ARBA" id="ARBA00007411"/>
    </source>
</evidence>
<evidence type="ECO:0000256" key="3">
    <source>
        <dbReference type="ARBA" id="ARBA00017600"/>
    </source>
</evidence>
<dbReference type="HAMAP" id="MF_00043">
    <property type="entry name" value="EF1_beta"/>
    <property type="match status" value="1"/>
</dbReference>
<proteinExistence type="inferred from homology"/>
<comment type="similarity">
    <text evidence="2 6">Belongs to the EF-1-beta/EF-1-delta family.</text>
</comment>
<keyword evidence="5 6" id="KW-0648">Protein biosynthesis</keyword>
<dbReference type="PANTHER" id="PTHR39647:SF1">
    <property type="entry name" value="ELONGATION FACTOR 1-BETA"/>
    <property type="match status" value="1"/>
</dbReference>
<evidence type="ECO:0000256" key="4">
    <source>
        <dbReference type="ARBA" id="ARBA00022768"/>
    </source>
</evidence>
<keyword evidence="4 6" id="KW-0251">Elongation factor</keyword>
<dbReference type="InterPro" id="IPR004542">
    <property type="entry name" value="Transl_elong_EF1B_B_arc"/>
</dbReference>
<evidence type="ECO:0000313" key="8">
    <source>
        <dbReference type="EMBL" id="HFK19986.1"/>
    </source>
</evidence>
<dbReference type="NCBIfam" id="NF001670">
    <property type="entry name" value="PRK00435.1"/>
    <property type="match status" value="1"/>
</dbReference>
<dbReference type="EMBL" id="DSTX01000002">
    <property type="protein sequence ID" value="HFK19986.1"/>
    <property type="molecule type" value="Genomic_DNA"/>
</dbReference>
<reference evidence="8" key="1">
    <citation type="journal article" date="2020" name="mSystems">
        <title>Genome- and Community-Level Interaction Insights into Carbon Utilization and Element Cycling Functions of Hydrothermarchaeota in Hydrothermal Sediment.</title>
        <authorList>
            <person name="Zhou Z."/>
            <person name="Liu Y."/>
            <person name="Xu W."/>
            <person name="Pan J."/>
            <person name="Luo Z.H."/>
            <person name="Li M."/>
        </authorList>
    </citation>
    <scope>NUCLEOTIDE SEQUENCE [LARGE SCALE GENOMIC DNA]</scope>
    <source>
        <strain evidence="8">SpSt-468</strain>
    </source>
</reference>
<dbReference type="Gene3D" id="3.30.70.60">
    <property type="match status" value="1"/>
</dbReference>
<dbReference type="InterPro" id="IPR014038">
    <property type="entry name" value="EF1B_bsu/dsu_GNE"/>
</dbReference>
<dbReference type="Pfam" id="PF00736">
    <property type="entry name" value="EF1_GNE"/>
    <property type="match status" value="1"/>
</dbReference>
<organism evidence="8">
    <name type="scientific">Candidatus Methanomethylicus mesodigestus</name>
    <dbReference type="NCBI Taxonomy" id="1867258"/>
    <lineage>
        <taxon>Archaea</taxon>
        <taxon>Thermoproteota</taxon>
        <taxon>Methanosuratincolia</taxon>
        <taxon>Candidatus Methanomethylicales</taxon>
        <taxon>Candidatus Methanomethylicaceae</taxon>
        <taxon>Candidatus Methanomethylicus</taxon>
    </lineage>
</organism>
<dbReference type="InterPro" id="IPR036219">
    <property type="entry name" value="eEF-1beta-like_sf"/>
</dbReference>
<dbReference type="SUPFAM" id="SSF54984">
    <property type="entry name" value="eEF-1beta-like"/>
    <property type="match status" value="1"/>
</dbReference>
<protein>
    <recommendedName>
        <fullName evidence="3 6">Elongation factor 1-beta</fullName>
        <shortName evidence="6">EF-1-beta</shortName>
    </recommendedName>
    <alternativeName>
        <fullName evidence="6">aEF-1beta</fullName>
    </alternativeName>
</protein>
<sequence length="94" mass="10014">MSRLLAVIKILPEDDSVKLDDLKAGLKGALPKGESNLYVHKFEEEEIAFGLKALKAFVIMPGDYAGGTQPVEDAFASVKGVGQVDVEVVQTLPG</sequence>
<name>A0A7C3F3L8_9CREN</name>
<evidence type="ECO:0000259" key="7">
    <source>
        <dbReference type="SMART" id="SM00888"/>
    </source>
</evidence>
<gene>
    <name evidence="6" type="primary">ef1b</name>
    <name evidence="8" type="ORF">ENS19_01750</name>
</gene>
<evidence type="ECO:0000256" key="5">
    <source>
        <dbReference type="ARBA" id="ARBA00022917"/>
    </source>
</evidence>
<dbReference type="InterPro" id="IPR014717">
    <property type="entry name" value="Transl_elong_EF1B/ribsomal_bS6"/>
</dbReference>
<comment type="function">
    <text evidence="1 6">Promotes the exchange of GDP for GTP in EF-1-alpha/GDP, thus allowing the regeneration of EF-1-alpha/GTP that could then be used to form the ternary complex EF-1-alpha/GTP/AAtRNA.</text>
</comment>
<dbReference type="GO" id="GO:0003746">
    <property type="term" value="F:translation elongation factor activity"/>
    <property type="evidence" value="ECO:0007669"/>
    <property type="project" value="UniProtKB-UniRule"/>
</dbReference>
<dbReference type="SMART" id="SM00888">
    <property type="entry name" value="EF1_GNE"/>
    <property type="match status" value="1"/>
</dbReference>
<evidence type="ECO:0000256" key="6">
    <source>
        <dbReference type="HAMAP-Rule" id="MF_00043"/>
    </source>
</evidence>
<dbReference type="AlphaFoldDB" id="A0A7C3F3L8"/>
<dbReference type="CDD" id="cd00292">
    <property type="entry name" value="EF1B"/>
    <property type="match status" value="1"/>
</dbReference>
<accession>A0A7C3F3L8</accession>
<dbReference type="PANTHER" id="PTHR39647">
    <property type="entry name" value="ELONGATION FACTOR 1-BETA"/>
    <property type="match status" value="1"/>
</dbReference>
<evidence type="ECO:0000256" key="1">
    <source>
        <dbReference type="ARBA" id="ARBA00003815"/>
    </source>
</evidence>
<comment type="caution">
    <text evidence="8">The sequence shown here is derived from an EMBL/GenBank/DDBJ whole genome shotgun (WGS) entry which is preliminary data.</text>
</comment>
<feature type="domain" description="Translation elongation factor EF1B beta/delta subunit guanine nucleotide exchange" evidence="7">
    <location>
        <begin position="3"/>
        <end position="92"/>
    </location>
</feature>